<gene>
    <name evidence="2" type="ORF">G7Y89_g2405</name>
</gene>
<comment type="similarity">
    <text evidence="1">Belongs to the ustYa family.</text>
</comment>
<comment type="caution">
    <text evidence="2">The sequence shown here is derived from an EMBL/GenBank/DDBJ whole genome shotgun (WGS) entry which is preliminary data.</text>
</comment>
<dbReference type="Proteomes" id="UP000566819">
    <property type="component" value="Unassembled WGS sequence"/>
</dbReference>
<dbReference type="InterPro" id="IPR021765">
    <property type="entry name" value="UstYa-like"/>
</dbReference>
<accession>A0A8H4RU69</accession>
<reference evidence="2 3" key="1">
    <citation type="submission" date="2020-03" db="EMBL/GenBank/DDBJ databases">
        <title>Draft Genome Sequence of Cudoniella acicularis.</title>
        <authorList>
            <person name="Buettner E."/>
            <person name="Kellner H."/>
        </authorList>
    </citation>
    <scope>NUCLEOTIDE SEQUENCE [LARGE SCALE GENOMIC DNA]</scope>
    <source>
        <strain evidence="2 3">DSM 108380</strain>
    </source>
</reference>
<dbReference type="PANTHER" id="PTHR33365">
    <property type="entry name" value="YALI0B05434P"/>
    <property type="match status" value="1"/>
</dbReference>
<dbReference type="PANTHER" id="PTHR33365:SF6">
    <property type="entry name" value="OXIDASE USTYA"/>
    <property type="match status" value="1"/>
</dbReference>
<keyword evidence="3" id="KW-1185">Reference proteome</keyword>
<dbReference type="AlphaFoldDB" id="A0A8H4RU69"/>
<dbReference type="Pfam" id="PF11807">
    <property type="entry name" value="UstYa"/>
    <property type="match status" value="1"/>
</dbReference>
<evidence type="ECO:0000313" key="2">
    <source>
        <dbReference type="EMBL" id="KAF4635678.1"/>
    </source>
</evidence>
<proteinExistence type="inferred from homology"/>
<sequence>MENFDLETLMAELAFDTPVVYHNYTDYWGSNQTLADELWDSIDTSPLVVALGDDWAKKHNLPLSIFRFPWDPSAKGVYYLKAFHGLHCLKSMRKAYIEYERGLTPTIHAGHFHHCIDALRQDVLCYADDTPMPMHDFPNKVGNNQIRTCRNFDRLIEWTREPERHACYHRWSDYKGMPKNKLEMFAFCDKDSEYHPLMKAYFEKFGHKPLYGADDHFRSS</sequence>
<organism evidence="2 3">
    <name type="scientific">Cudoniella acicularis</name>
    <dbReference type="NCBI Taxonomy" id="354080"/>
    <lineage>
        <taxon>Eukaryota</taxon>
        <taxon>Fungi</taxon>
        <taxon>Dikarya</taxon>
        <taxon>Ascomycota</taxon>
        <taxon>Pezizomycotina</taxon>
        <taxon>Leotiomycetes</taxon>
        <taxon>Helotiales</taxon>
        <taxon>Tricladiaceae</taxon>
        <taxon>Cudoniella</taxon>
    </lineage>
</organism>
<dbReference type="OrthoDB" id="3687641at2759"/>
<evidence type="ECO:0000256" key="1">
    <source>
        <dbReference type="ARBA" id="ARBA00035112"/>
    </source>
</evidence>
<protein>
    <submittedName>
        <fullName evidence="2">Uncharacterized protein</fullName>
    </submittedName>
</protein>
<evidence type="ECO:0000313" key="3">
    <source>
        <dbReference type="Proteomes" id="UP000566819"/>
    </source>
</evidence>
<name>A0A8H4RU69_9HELO</name>
<dbReference type="GO" id="GO:0043386">
    <property type="term" value="P:mycotoxin biosynthetic process"/>
    <property type="evidence" value="ECO:0007669"/>
    <property type="project" value="InterPro"/>
</dbReference>
<dbReference type="EMBL" id="JAAMPI010000105">
    <property type="protein sequence ID" value="KAF4635678.1"/>
    <property type="molecule type" value="Genomic_DNA"/>
</dbReference>